<keyword evidence="2" id="KW-0560">Oxidoreductase</keyword>
<dbReference type="CDD" id="cd05362">
    <property type="entry name" value="THN_reductase-like_SDR_c"/>
    <property type="match status" value="1"/>
</dbReference>
<comment type="caution">
    <text evidence="4">The sequence shown here is derived from an EMBL/GenBank/DDBJ whole genome shotgun (WGS) entry which is preliminary data.</text>
</comment>
<dbReference type="RefSeq" id="WP_231011637.1">
    <property type="nucleotide sequence ID" value="NZ_BAAAEW010000003.1"/>
</dbReference>
<evidence type="ECO:0000256" key="1">
    <source>
        <dbReference type="ARBA" id="ARBA00006484"/>
    </source>
</evidence>
<keyword evidence="5" id="KW-1185">Reference proteome</keyword>
<protein>
    <submittedName>
        <fullName evidence="4">SDR family oxidoreductase</fullName>
    </submittedName>
</protein>
<dbReference type="PRINTS" id="PR00081">
    <property type="entry name" value="GDHRDH"/>
</dbReference>
<dbReference type="Gene3D" id="3.40.50.720">
    <property type="entry name" value="NAD(P)-binding Rossmann-like Domain"/>
    <property type="match status" value="1"/>
</dbReference>
<dbReference type="NCBIfam" id="NF005559">
    <property type="entry name" value="PRK07231.1"/>
    <property type="match status" value="1"/>
</dbReference>
<evidence type="ECO:0000313" key="5">
    <source>
        <dbReference type="Proteomes" id="UP001500279"/>
    </source>
</evidence>
<sequence length="253" mass="26003">MNTPVTSSTTLRVAIVTGASRGIGAAIAQRLAADGHAVVVNYAGRADEAARVVEAIQGSGGQALAVQADVADPAAVRALFDAAAQAFGRIDVLVNNAGVMPPQMPMLVDTEDAEFDKLFAINVKGSFNAMREAAKRLAPGGRIVNFSSSLVGTALPGYSVYAATKAAIETMTLVLARELRGKQITVNAVAPGPTATALFLDGKSPELIERLAKVPPLERLGEPADIANTVAFLVGPDGGWINGQTLRANGGMV</sequence>
<proteinExistence type="inferred from homology"/>
<dbReference type="PROSITE" id="PS00061">
    <property type="entry name" value="ADH_SHORT"/>
    <property type="match status" value="1"/>
</dbReference>
<dbReference type="InterPro" id="IPR036291">
    <property type="entry name" value="NAD(P)-bd_dom_sf"/>
</dbReference>
<comment type="similarity">
    <text evidence="1">Belongs to the short-chain dehydrogenases/reductases (SDR) family.</text>
</comment>
<evidence type="ECO:0000259" key="3">
    <source>
        <dbReference type="SMART" id="SM00822"/>
    </source>
</evidence>
<dbReference type="InterPro" id="IPR020904">
    <property type="entry name" value="Sc_DH/Rdtase_CS"/>
</dbReference>
<evidence type="ECO:0000256" key="2">
    <source>
        <dbReference type="ARBA" id="ARBA00023002"/>
    </source>
</evidence>
<dbReference type="Pfam" id="PF13561">
    <property type="entry name" value="adh_short_C2"/>
    <property type="match status" value="1"/>
</dbReference>
<dbReference type="SUPFAM" id="SSF51735">
    <property type="entry name" value="NAD(P)-binding Rossmann-fold domains"/>
    <property type="match status" value="1"/>
</dbReference>
<dbReference type="EMBL" id="BAAAEW010000003">
    <property type="protein sequence ID" value="GAA0741552.1"/>
    <property type="molecule type" value="Genomic_DNA"/>
</dbReference>
<name>A0ABP3UUM7_9BURK</name>
<dbReference type="PRINTS" id="PR00080">
    <property type="entry name" value="SDRFAMILY"/>
</dbReference>
<accession>A0ABP3UUM7</accession>
<dbReference type="Proteomes" id="UP001500279">
    <property type="component" value="Unassembled WGS sequence"/>
</dbReference>
<dbReference type="InterPro" id="IPR002347">
    <property type="entry name" value="SDR_fam"/>
</dbReference>
<dbReference type="SMART" id="SM00822">
    <property type="entry name" value="PKS_KR"/>
    <property type="match status" value="1"/>
</dbReference>
<dbReference type="PANTHER" id="PTHR48107">
    <property type="entry name" value="NADPH-DEPENDENT ALDEHYDE REDUCTASE-LIKE PROTEIN, CHLOROPLASTIC-RELATED"/>
    <property type="match status" value="1"/>
</dbReference>
<feature type="domain" description="Ketoreductase" evidence="3">
    <location>
        <begin position="12"/>
        <end position="192"/>
    </location>
</feature>
<organism evidence="4 5">
    <name type="scientific">Ideonella azotifigens</name>
    <dbReference type="NCBI Taxonomy" id="513160"/>
    <lineage>
        <taxon>Bacteria</taxon>
        <taxon>Pseudomonadati</taxon>
        <taxon>Pseudomonadota</taxon>
        <taxon>Betaproteobacteria</taxon>
        <taxon>Burkholderiales</taxon>
        <taxon>Sphaerotilaceae</taxon>
        <taxon>Ideonella</taxon>
    </lineage>
</organism>
<dbReference type="InterPro" id="IPR057326">
    <property type="entry name" value="KR_dom"/>
</dbReference>
<reference evidence="5" key="1">
    <citation type="journal article" date="2019" name="Int. J. Syst. Evol. Microbiol.">
        <title>The Global Catalogue of Microorganisms (GCM) 10K type strain sequencing project: providing services to taxonomists for standard genome sequencing and annotation.</title>
        <authorList>
            <consortium name="The Broad Institute Genomics Platform"/>
            <consortium name="The Broad Institute Genome Sequencing Center for Infectious Disease"/>
            <person name="Wu L."/>
            <person name="Ma J."/>
        </authorList>
    </citation>
    <scope>NUCLEOTIDE SEQUENCE [LARGE SCALE GENOMIC DNA]</scope>
    <source>
        <strain evidence="5">JCM 15503</strain>
    </source>
</reference>
<evidence type="ECO:0000313" key="4">
    <source>
        <dbReference type="EMBL" id="GAA0741552.1"/>
    </source>
</evidence>
<dbReference type="PANTHER" id="PTHR48107:SF7">
    <property type="entry name" value="RE15974P"/>
    <property type="match status" value="1"/>
</dbReference>
<gene>
    <name evidence="4" type="ORF">GCM10009107_04240</name>
</gene>